<evidence type="ECO:0000256" key="13">
    <source>
        <dbReference type="PROSITE-ProRule" id="PRU00023"/>
    </source>
</evidence>
<keyword evidence="9 15" id="KW-1133">Transmembrane helix</keyword>
<feature type="transmembrane region" description="Helical" evidence="15">
    <location>
        <begin position="483"/>
        <end position="505"/>
    </location>
</feature>
<dbReference type="PANTHER" id="PTHR10582">
    <property type="entry name" value="TRANSIENT RECEPTOR POTENTIAL ION CHANNEL PROTEIN"/>
    <property type="match status" value="1"/>
</dbReference>
<evidence type="ECO:0000256" key="15">
    <source>
        <dbReference type="SAM" id="Phobius"/>
    </source>
</evidence>
<evidence type="ECO:0000256" key="6">
    <source>
        <dbReference type="ARBA" id="ARBA00022692"/>
    </source>
</evidence>
<evidence type="ECO:0000256" key="10">
    <source>
        <dbReference type="ARBA" id="ARBA00023065"/>
    </source>
</evidence>
<keyword evidence="6 15" id="KW-0812">Transmembrane</keyword>
<proteinExistence type="predicted"/>
<dbReference type="SUPFAM" id="SSF48403">
    <property type="entry name" value="Ankyrin repeat"/>
    <property type="match status" value="1"/>
</dbReference>
<keyword evidence="4" id="KW-0109">Calcium transport</keyword>
<dbReference type="GO" id="GO:0098703">
    <property type="term" value="P:calcium ion import across plasma membrane"/>
    <property type="evidence" value="ECO:0007669"/>
    <property type="project" value="TreeGrafter"/>
</dbReference>
<dbReference type="PROSITE" id="PS50088">
    <property type="entry name" value="ANK_REPEAT"/>
    <property type="match status" value="1"/>
</dbReference>
<gene>
    <name evidence="17" type="ORF">XAT740_LOCUS41504</name>
</gene>
<evidence type="ECO:0000256" key="14">
    <source>
        <dbReference type="SAM" id="MobiDB-lite"/>
    </source>
</evidence>
<evidence type="ECO:0000313" key="17">
    <source>
        <dbReference type="EMBL" id="CAF1531511.1"/>
    </source>
</evidence>
<comment type="subcellular location">
    <subcellularLocation>
        <location evidence="1">Cell membrane</location>
        <topology evidence="1">Multi-pass membrane protein</topology>
    </subcellularLocation>
</comment>
<reference evidence="17" key="1">
    <citation type="submission" date="2021-02" db="EMBL/GenBank/DDBJ databases">
        <authorList>
            <person name="Nowell W R."/>
        </authorList>
    </citation>
    <scope>NUCLEOTIDE SEQUENCE</scope>
</reference>
<feature type="domain" description="Ion transport" evidence="16">
    <location>
        <begin position="405"/>
        <end position="574"/>
    </location>
</feature>
<evidence type="ECO:0000256" key="3">
    <source>
        <dbReference type="ARBA" id="ARBA00022475"/>
    </source>
</evidence>
<dbReference type="AlphaFoldDB" id="A0A815VRA7"/>
<feature type="transmembrane region" description="Helical" evidence="15">
    <location>
        <begin position="455"/>
        <end position="476"/>
    </location>
</feature>
<dbReference type="InterPro" id="IPR005821">
    <property type="entry name" value="Ion_trans_dom"/>
</dbReference>
<evidence type="ECO:0000256" key="8">
    <source>
        <dbReference type="ARBA" id="ARBA00022837"/>
    </source>
</evidence>
<keyword evidence="11 15" id="KW-0472">Membrane</keyword>
<sequence length="633" mass="72466">MTQTKQSKEEGRHKRSSLSPVERQTEAAHKGGTIWEAVRKADQIGLERLLNADPNSVNERGPVGDCPIHMLFLYGTENHINMAQYLVRRCPETVIQAYDQSEYRGEVVLHIAIIKRNAAMVEWLLSNEHSKFYREQQLAATANGSFFQFGRPCYYGETPLAFACCTNQWDIAEILLRHGASMDTVDSNGNTIFHLVVIHNKPKIYSKFKECWLKAETMNGEQKNKTVPLWKRLNNDGYTPFTLSAKLGVTEMFSFLFDELKIVQWSYGPVSCVLYPLDELETERKGERMAPGALEVIVQNAQSELIIHPRIIDLVDKKWECFARQSFFRRFLVTLVYLLSFLLTTILDQTRTDIVEDQDGHMKIIGAEHPGVIHRTLCTTGRLIVLTGAISKSESELKEMANVGIRKYFQATGSALLENCLSCLFCSGIILHNILRLLDIQSHTVILAFVSIVGWGYMLFFIMALQLTGPFVFMIYKMLSKDILRFCIIYIVFLIGFSQAFFILLNYNGLSGFLTSLKQCFFGMLGDFDLDQYTEATFQYINILLLIVYVVVVSILLLNLLIAMMGDTYGKVIESATQIWHLERARIVSAIENEMSNDERKLEKNKYWTNVDGQRYLQVEEIDKDCFKDIKND</sequence>
<accession>A0A815VRA7</accession>
<dbReference type="EMBL" id="CAJNOR010004858">
    <property type="protein sequence ID" value="CAF1531511.1"/>
    <property type="molecule type" value="Genomic_DNA"/>
</dbReference>
<keyword evidence="2" id="KW-0813">Transport</keyword>
<dbReference type="Pfam" id="PF00023">
    <property type="entry name" value="Ank"/>
    <property type="match status" value="1"/>
</dbReference>
<evidence type="ECO:0000313" key="18">
    <source>
        <dbReference type="Proteomes" id="UP000663828"/>
    </source>
</evidence>
<feature type="repeat" description="ANK" evidence="13">
    <location>
        <begin position="155"/>
        <end position="187"/>
    </location>
</feature>
<keyword evidence="10" id="KW-0406">Ion transport</keyword>
<feature type="region of interest" description="Disordered" evidence="14">
    <location>
        <begin position="1"/>
        <end position="29"/>
    </location>
</feature>
<dbReference type="Pfam" id="PF00520">
    <property type="entry name" value="Ion_trans"/>
    <property type="match status" value="1"/>
</dbReference>
<keyword evidence="18" id="KW-1185">Reference proteome</keyword>
<dbReference type="InterPro" id="IPR036770">
    <property type="entry name" value="Ankyrin_rpt-contain_sf"/>
</dbReference>
<dbReference type="Gene3D" id="1.25.40.20">
    <property type="entry name" value="Ankyrin repeat-containing domain"/>
    <property type="match status" value="1"/>
</dbReference>
<keyword evidence="7" id="KW-0677">Repeat</keyword>
<keyword evidence="5" id="KW-0107">Calcium channel</keyword>
<dbReference type="GO" id="GO:0005886">
    <property type="term" value="C:plasma membrane"/>
    <property type="evidence" value="ECO:0007669"/>
    <property type="project" value="UniProtKB-SubCell"/>
</dbReference>
<evidence type="ECO:0000256" key="1">
    <source>
        <dbReference type="ARBA" id="ARBA00004651"/>
    </source>
</evidence>
<protein>
    <recommendedName>
        <fullName evidence="16">Ion transport domain-containing protein</fullName>
    </recommendedName>
</protein>
<evidence type="ECO:0000259" key="16">
    <source>
        <dbReference type="Pfam" id="PF00520"/>
    </source>
</evidence>
<dbReference type="Proteomes" id="UP000663828">
    <property type="component" value="Unassembled WGS sequence"/>
</dbReference>
<evidence type="ECO:0000256" key="5">
    <source>
        <dbReference type="ARBA" id="ARBA00022673"/>
    </source>
</evidence>
<feature type="transmembrane region" description="Helical" evidence="15">
    <location>
        <begin position="540"/>
        <end position="562"/>
    </location>
</feature>
<keyword evidence="12" id="KW-0407">Ion channel</keyword>
<evidence type="ECO:0000256" key="7">
    <source>
        <dbReference type="ARBA" id="ARBA00022737"/>
    </source>
</evidence>
<keyword evidence="8" id="KW-0106">Calcium</keyword>
<keyword evidence="3" id="KW-1003">Cell membrane</keyword>
<dbReference type="InterPro" id="IPR024862">
    <property type="entry name" value="TRPV"/>
</dbReference>
<evidence type="ECO:0000256" key="11">
    <source>
        <dbReference type="ARBA" id="ARBA00023136"/>
    </source>
</evidence>
<keyword evidence="13" id="KW-0040">ANK repeat</keyword>
<organism evidence="17 18">
    <name type="scientific">Adineta ricciae</name>
    <name type="common">Rotifer</name>
    <dbReference type="NCBI Taxonomy" id="249248"/>
    <lineage>
        <taxon>Eukaryota</taxon>
        <taxon>Metazoa</taxon>
        <taxon>Spiralia</taxon>
        <taxon>Gnathifera</taxon>
        <taxon>Rotifera</taxon>
        <taxon>Eurotatoria</taxon>
        <taxon>Bdelloidea</taxon>
        <taxon>Adinetida</taxon>
        <taxon>Adinetidae</taxon>
        <taxon>Adineta</taxon>
    </lineage>
</organism>
<evidence type="ECO:0000256" key="9">
    <source>
        <dbReference type="ARBA" id="ARBA00022989"/>
    </source>
</evidence>
<evidence type="ECO:0000256" key="4">
    <source>
        <dbReference type="ARBA" id="ARBA00022568"/>
    </source>
</evidence>
<evidence type="ECO:0000256" key="12">
    <source>
        <dbReference type="ARBA" id="ARBA00023303"/>
    </source>
</evidence>
<comment type="caution">
    <text evidence="17">The sequence shown here is derived from an EMBL/GenBank/DDBJ whole genome shotgun (WGS) entry which is preliminary data.</text>
</comment>
<dbReference type="SMART" id="SM00248">
    <property type="entry name" value="ANK"/>
    <property type="match status" value="4"/>
</dbReference>
<evidence type="ECO:0000256" key="2">
    <source>
        <dbReference type="ARBA" id="ARBA00022448"/>
    </source>
</evidence>
<dbReference type="GO" id="GO:0005262">
    <property type="term" value="F:calcium channel activity"/>
    <property type="evidence" value="ECO:0007669"/>
    <property type="project" value="UniProtKB-KW"/>
</dbReference>
<dbReference type="PROSITE" id="PS50297">
    <property type="entry name" value="ANK_REP_REGION"/>
    <property type="match status" value="1"/>
</dbReference>
<dbReference type="PANTHER" id="PTHR10582:SF2">
    <property type="entry name" value="INACTIVE"/>
    <property type="match status" value="1"/>
</dbReference>
<feature type="compositionally biased region" description="Basic and acidic residues" evidence="14">
    <location>
        <begin position="1"/>
        <end position="12"/>
    </location>
</feature>
<name>A0A815VRA7_ADIRI</name>
<dbReference type="InterPro" id="IPR002110">
    <property type="entry name" value="Ankyrin_rpt"/>
</dbReference>